<name>A0A1M6T0E7_XYLRU</name>
<feature type="transmembrane region" description="Helical" evidence="2">
    <location>
        <begin position="342"/>
        <end position="364"/>
    </location>
</feature>
<gene>
    <name evidence="4" type="ORF">SAMN05216463_104152</name>
</gene>
<organism evidence="4 5">
    <name type="scientific">Xylanibacter ruminicola</name>
    <name type="common">Prevotella ruminicola</name>
    <dbReference type="NCBI Taxonomy" id="839"/>
    <lineage>
        <taxon>Bacteria</taxon>
        <taxon>Pseudomonadati</taxon>
        <taxon>Bacteroidota</taxon>
        <taxon>Bacteroidia</taxon>
        <taxon>Bacteroidales</taxon>
        <taxon>Prevotellaceae</taxon>
        <taxon>Xylanibacter</taxon>
    </lineage>
</organism>
<evidence type="ECO:0000256" key="1">
    <source>
        <dbReference type="SAM" id="Coils"/>
    </source>
</evidence>
<keyword evidence="2" id="KW-1133">Transmembrane helix</keyword>
<feature type="coiled-coil region" evidence="1">
    <location>
        <begin position="42"/>
        <end position="69"/>
    </location>
</feature>
<dbReference type="Proteomes" id="UP000184130">
    <property type="component" value="Unassembled WGS sequence"/>
</dbReference>
<dbReference type="Pfam" id="PF19904">
    <property type="entry name" value="DUF6377"/>
    <property type="match status" value="1"/>
</dbReference>
<proteinExistence type="predicted"/>
<dbReference type="AlphaFoldDB" id="A0A1M6T0E7"/>
<accession>A0A1M6T0E7</accession>
<protein>
    <submittedName>
        <fullName evidence="4">Transcriptional regulator</fullName>
    </submittedName>
</protein>
<feature type="coiled-coil region" evidence="1">
    <location>
        <begin position="364"/>
        <end position="402"/>
    </location>
</feature>
<evidence type="ECO:0000259" key="3">
    <source>
        <dbReference type="Pfam" id="PF19904"/>
    </source>
</evidence>
<dbReference type="InterPro" id="IPR045957">
    <property type="entry name" value="DUF6377"/>
</dbReference>
<evidence type="ECO:0000313" key="4">
    <source>
        <dbReference type="EMBL" id="SHK50380.1"/>
    </source>
</evidence>
<evidence type="ECO:0000256" key="2">
    <source>
        <dbReference type="SAM" id="Phobius"/>
    </source>
</evidence>
<keyword evidence="2" id="KW-0472">Membrane</keyword>
<evidence type="ECO:0000313" key="5">
    <source>
        <dbReference type="Proteomes" id="UP000184130"/>
    </source>
</evidence>
<keyword evidence="2" id="KW-0812">Transmembrane</keyword>
<dbReference type="EMBL" id="FRBD01000004">
    <property type="protein sequence ID" value="SHK50380.1"/>
    <property type="molecule type" value="Genomic_DNA"/>
</dbReference>
<reference evidence="4 5" key="1">
    <citation type="submission" date="2016-11" db="EMBL/GenBank/DDBJ databases">
        <authorList>
            <person name="Jaros S."/>
            <person name="Januszkiewicz K."/>
            <person name="Wedrychowicz H."/>
        </authorList>
    </citation>
    <scope>NUCLEOTIDE SEQUENCE [LARGE SCALE GENOMIC DNA]</scope>
    <source>
        <strain evidence="4 5">KHT3</strain>
    </source>
</reference>
<sequence>MTIFAGTNIKITKMIRFIFLLAVLGLGRIASAAEKPDLDSLYHQLDKAIEQLDDRLAERQEQINSLKAQYAKAHEPMRRYLLAEDLYEAYRKLMNDSALVYGKQCIKLADNMGRPDLKAESYIRLAHQYGESGAYGEAQKYFQLVDVKQLSTDAAKIAYYEGLNHLYGEIATYTNDTEYKYQTYKLSDAYRDSIMNIADTTSILWLSKKVSLLYTHDQFEEAKRYSDIWMTKVEPITPDYAYMAYIRSEIYGKLGHQDMERYWLASSAISDLRCSIMDQASLWMLAGRLSAEGDMERAYRYVECSWRCATMFNAHLRSWQISPVLTVINDNYKSQLRNTNHMLSIMVGAVSILALFLFGSYIYVMRKRRQLAAARNELKEANNELVSLNEQLSDKNQKLQTTNILLSDANRVKDEYIGKFLSICSDYIDKLDNYRIKVHRKLKANQHADLLRMTGSEQLKEDELKELFDNFDAVFLRLFPTFVDDFNSLLRPEEHIIPSSKSRLNTDLRIFALIRLGIDESSKIAEFLHYSPNSIYAYRARIKNKAAGNRDDFEQRVKEIGIQG</sequence>
<keyword evidence="1" id="KW-0175">Coiled coil</keyword>
<feature type="domain" description="DUF6377" evidence="3">
    <location>
        <begin position="271"/>
        <end position="525"/>
    </location>
</feature>